<protein>
    <submittedName>
        <fullName evidence="1">Uncharacterized protein</fullName>
    </submittedName>
</protein>
<feature type="non-terminal residue" evidence="1">
    <location>
        <position position="1"/>
    </location>
</feature>
<evidence type="ECO:0000313" key="1">
    <source>
        <dbReference type="EMBL" id="GAG94760.1"/>
    </source>
</evidence>
<sequence>PEGYGAIVPSPNTVGVLYVDGINQGKFTVTDWLPGTLAEEIVNYPGEDISLYYPTDLDAYPIVSTSFNNEIDPWNSVRWLNVSAYNAEAETLSPFTVSTVFDYYAMEEGGVFSQPFNYEYPMQIDLIVKSTGPKVLKVDWLTADPSSVGYGLFLTSPSGKPVDNYEEEAKFMGSDILYNYLIFTASEVGAYRLIVGASHTDPASLHLEFLDTDISSLTLNTVKFGQNFEDFATLDVSKIANWQSNWFRFTGSKGEVFRLDIYEDFATGSTPTIDIWTPCANG</sequence>
<reference evidence="1" key="1">
    <citation type="journal article" date="2014" name="Front. Microbiol.">
        <title>High frequency of phylogenetically diverse reductive dehalogenase-homologous genes in deep subseafloor sedimentary metagenomes.</title>
        <authorList>
            <person name="Kawai M."/>
            <person name="Futagami T."/>
            <person name="Toyoda A."/>
            <person name="Takaki Y."/>
            <person name="Nishi S."/>
            <person name="Hori S."/>
            <person name="Arai W."/>
            <person name="Tsubouchi T."/>
            <person name="Morono Y."/>
            <person name="Uchiyama I."/>
            <person name="Ito T."/>
            <person name="Fujiyama A."/>
            <person name="Inagaki F."/>
            <person name="Takami H."/>
        </authorList>
    </citation>
    <scope>NUCLEOTIDE SEQUENCE</scope>
    <source>
        <strain evidence="1">Expedition CK06-06</strain>
    </source>
</reference>
<organism evidence="1">
    <name type="scientific">marine sediment metagenome</name>
    <dbReference type="NCBI Taxonomy" id="412755"/>
    <lineage>
        <taxon>unclassified sequences</taxon>
        <taxon>metagenomes</taxon>
        <taxon>ecological metagenomes</taxon>
    </lineage>
</organism>
<accession>X1BIA8</accession>
<proteinExistence type="predicted"/>
<dbReference type="AlphaFoldDB" id="X1BIA8"/>
<comment type="caution">
    <text evidence="1">The sequence shown here is derived from an EMBL/GenBank/DDBJ whole genome shotgun (WGS) entry which is preliminary data.</text>
</comment>
<name>X1BIA8_9ZZZZ</name>
<feature type="non-terminal residue" evidence="1">
    <location>
        <position position="282"/>
    </location>
</feature>
<gene>
    <name evidence="1" type="ORF">S01H4_44886</name>
</gene>
<dbReference type="EMBL" id="BART01024939">
    <property type="protein sequence ID" value="GAG94760.1"/>
    <property type="molecule type" value="Genomic_DNA"/>
</dbReference>